<organism evidence="7 8">
    <name type="scientific">Rhodanobacter lycopersici</name>
    <dbReference type="NCBI Taxonomy" id="3162487"/>
    <lineage>
        <taxon>Bacteria</taxon>
        <taxon>Pseudomonadati</taxon>
        <taxon>Pseudomonadota</taxon>
        <taxon>Gammaproteobacteria</taxon>
        <taxon>Lysobacterales</taxon>
        <taxon>Rhodanobacteraceae</taxon>
        <taxon>Rhodanobacter</taxon>
    </lineage>
</organism>
<proteinExistence type="predicted"/>
<keyword evidence="7" id="KW-0436">Ligase</keyword>
<sequence>MTTTIDSLKAALRSPLLPFWLVIALLPFGRSSEFGTFLCLVGVILLFVRSPQGWREQPGARLLLWLLAAYIGAALVSAFDSLAPGKSWSTVAALLRYLPLGLYACFVVRGERRLQALYMAVACVLAWWVLDAWTQALTGWSLGGHAEAERISGIFGARNLKLGPTLAVLSPFALWTAQRRWGWPGLVAAFLLLLGPVLLAGSRAAWLCYGLVALAFAWREARSWRRFVLYCVLGAMVLALAGGLAWRTSTRFETRMERTLDALHGTHRGLDEALTGRLDIWHDSLKMIAAHPFNGVGVRAFRYAYPQFAPADDHFMVAESCGEGEGACHAHQIVLEILTETGGIGLALWLAAVVLAWRSWRRVGAAARERAFPVTLALGAMLFPLNTHLAFYSAWWGLLFAWLLGLWCASLFVAGGIADAGLPAGRAEPGFPAGLLKEALPAEHCDGA</sequence>
<keyword evidence="3 5" id="KW-1133">Transmembrane helix</keyword>
<feature type="transmembrane region" description="Helical" evidence="5">
    <location>
        <begin position="20"/>
        <end position="48"/>
    </location>
</feature>
<feature type="transmembrane region" description="Helical" evidence="5">
    <location>
        <begin position="60"/>
        <end position="79"/>
    </location>
</feature>
<keyword evidence="2 5" id="KW-0812">Transmembrane</keyword>
<reference evidence="7 8" key="1">
    <citation type="submission" date="2024-06" db="EMBL/GenBank/DDBJ databases">
        <authorList>
            <person name="Woo H."/>
        </authorList>
    </citation>
    <scope>NUCLEOTIDE SEQUENCE [LARGE SCALE GENOMIC DNA]</scope>
    <source>
        <strain evidence="7 8">Si-c</strain>
    </source>
</reference>
<gene>
    <name evidence="7" type="ORF">ABQJ54_17630</name>
</gene>
<dbReference type="PANTHER" id="PTHR37422:SF21">
    <property type="entry name" value="EXOQ-LIKE PROTEIN"/>
    <property type="match status" value="1"/>
</dbReference>
<dbReference type="Pfam" id="PF04932">
    <property type="entry name" value="Wzy_C"/>
    <property type="match status" value="1"/>
</dbReference>
<feature type="transmembrane region" description="Helical" evidence="5">
    <location>
        <begin position="342"/>
        <end position="360"/>
    </location>
</feature>
<dbReference type="RefSeq" id="WP_367855627.1">
    <property type="nucleotide sequence ID" value="NZ_JBFOHK010000005.1"/>
</dbReference>
<feature type="transmembrane region" description="Helical" evidence="5">
    <location>
        <begin position="91"/>
        <end position="109"/>
    </location>
</feature>
<dbReference type="GO" id="GO:0016874">
    <property type="term" value="F:ligase activity"/>
    <property type="evidence" value="ECO:0007669"/>
    <property type="project" value="UniProtKB-KW"/>
</dbReference>
<feature type="domain" description="O-antigen ligase-related" evidence="6">
    <location>
        <begin position="188"/>
        <end position="350"/>
    </location>
</feature>
<feature type="transmembrane region" description="Helical" evidence="5">
    <location>
        <begin position="186"/>
        <end position="215"/>
    </location>
</feature>
<evidence type="ECO:0000256" key="5">
    <source>
        <dbReference type="SAM" id="Phobius"/>
    </source>
</evidence>
<keyword evidence="4 5" id="KW-0472">Membrane</keyword>
<comment type="caution">
    <text evidence="7">The sequence shown here is derived from an EMBL/GenBank/DDBJ whole genome shotgun (WGS) entry which is preliminary data.</text>
</comment>
<dbReference type="EMBL" id="JBFOHK010000005">
    <property type="protein sequence ID" value="MEW9573578.1"/>
    <property type="molecule type" value="Genomic_DNA"/>
</dbReference>
<feature type="transmembrane region" description="Helical" evidence="5">
    <location>
        <begin position="116"/>
        <end position="134"/>
    </location>
</feature>
<keyword evidence="8" id="KW-1185">Reference proteome</keyword>
<protein>
    <submittedName>
        <fullName evidence="7">O-antigen ligase family protein</fullName>
    </submittedName>
</protein>
<dbReference type="InterPro" id="IPR007016">
    <property type="entry name" value="O-antigen_ligase-rel_domated"/>
</dbReference>
<evidence type="ECO:0000256" key="2">
    <source>
        <dbReference type="ARBA" id="ARBA00022692"/>
    </source>
</evidence>
<dbReference type="PANTHER" id="PTHR37422">
    <property type="entry name" value="TEICHURONIC ACID BIOSYNTHESIS PROTEIN TUAE"/>
    <property type="match status" value="1"/>
</dbReference>
<name>A0ABV3QID6_9GAMM</name>
<evidence type="ECO:0000313" key="7">
    <source>
        <dbReference type="EMBL" id="MEW9573578.1"/>
    </source>
</evidence>
<dbReference type="Proteomes" id="UP001556220">
    <property type="component" value="Unassembled WGS sequence"/>
</dbReference>
<evidence type="ECO:0000313" key="8">
    <source>
        <dbReference type="Proteomes" id="UP001556220"/>
    </source>
</evidence>
<feature type="transmembrane region" description="Helical" evidence="5">
    <location>
        <begin position="398"/>
        <end position="418"/>
    </location>
</feature>
<evidence type="ECO:0000256" key="3">
    <source>
        <dbReference type="ARBA" id="ARBA00022989"/>
    </source>
</evidence>
<evidence type="ECO:0000256" key="4">
    <source>
        <dbReference type="ARBA" id="ARBA00023136"/>
    </source>
</evidence>
<feature type="transmembrane region" description="Helical" evidence="5">
    <location>
        <begin position="372"/>
        <end position="392"/>
    </location>
</feature>
<comment type="subcellular location">
    <subcellularLocation>
        <location evidence="1">Membrane</location>
        <topology evidence="1">Multi-pass membrane protein</topology>
    </subcellularLocation>
</comment>
<dbReference type="InterPro" id="IPR051533">
    <property type="entry name" value="WaaL-like"/>
</dbReference>
<accession>A0ABV3QID6</accession>
<evidence type="ECO:0000259" key="6">
    <source>
        <dbReference type="Pfam" id="PF04932"/>
    </source>
</evidence>
<feature type="transmembrane region" description="Helical" evidence="5">
    <location>
        <begin position="227"/>
        <end position="246"/>
    </location>
</feature>
<evidence type="ECO:0000256" key="1">
    <source>
        <dbReference type="ARBA" id="ARBA00004141"/>
    </source>
</evidence>